<feature type="transmembrane region" description="Helical" evidence="2">
    <location>
        <begin position="445"/>
        <end position="469"/>
    </location>
</feature>
<organism evidence="4 5">
    <name type="scientific">Arthrobacter terricola</name>
    <dbReference type="NCBI Taxonomy" id="2547396"/>
    <lineage>
        <taxon>Bacteria</taxon>
        <taxon>Bacillati</taxon>
        <taxon>Actinomycetota</taxon>
        <taxon>Actinomycetes</taxon>
        <taxon>Micrococcales</taxon>
        <taxon>Micrococcaceae</taxon>
        <taxon>Arthrobacter</taxon>
    </lineage>
</organism>
<dbReference type="InterPro" id="IPR020579">
    <property type="entry name" value="Exonuc_VII_lsu_C"/>
</dbReference>
<sequence length="519" mass="58145">MPITASRTGVEAMLTGKFEIPTQTENWGRRMKEQNSRGRRRFSGDLESVSTAVRTVREAFPVVLKTIGGECRSPRRLGRNWRFDLATLNGRTLDVLECRISGENVYNIANYLRRQEVSLAAAMREGMKLEIQGETQLTDDGTVILDVTKISENFTLSGELHRQDEHTIDALRVAGVPSARTSRRDIHCNDYQRPRFPKQLKRLLVIAPDDSRGLADFKSRVQKSEQKEYLAIDYQPFRWASQAAPEMFQAKLAEIISKGYDLILIVRGGGHWSKLRVFDQPEIALAINRSPVPVATAIGHEPDVSMADRAASFSFVTPTAAGEAIKRELDKRHYIESKRINERASTGRSPAPTSARVSAPANAPTPINEPPAPRYPSLADLHRARAEAAAFQTWARAAEHEHRSDLIELAQRRVRMFSQLKVAAFIAAGVFALLVQQPVLELTGFSSLVLAQVLYPVCSVGISLLAAWVEKRNQRFVSDPATKPMKHPFRDQDDWRRRAKSVRTIRGIRQVIANIPSNG</sequence>
<feature type="transmembrane region" description="Helical" evidence="2">
    <location>
        <begin position="422"/>
        <end position="439"/>
    </location>
</feature>
<dbReference type="InterPro" id="IPR003753">
    <property type="entry name" value="Exonuc_VII_L"/>
</dbReference>
<evidence type="ECO:0000259" key="3">
    <source>
        <dbReference type="Pfam" id="PF02601"/>
    </source>
</evidence>
<reference evidence="4 5" key="1">
    <citation type="submission" date="2019-03" db="EMBL/GenBank/DDBJ databases">
        <title>Whole genome sequence of Arthrobacter sp JH1-1.</title>
        <authorList>
            <person name="Trinh H.N."/>
        </authorList>
    </citation>
    <scope>NUCLEOTIDE SEQUENCE [LARGE SCALE GENOMIC DNA]</scope>
    <source>
        <strain evidence="4 5">JH1-1</strain>
    </source>
</reference>
<keyword evidence="2" id="KW-0472">Membrane</keyword>
<dbReference type="EMBL" id="SMRU01000013">
    <property type="protein sequence ID" value="TDF95329.1"/>
    <property type="molecule type" value="Genomic_DNA"/>
</dbReference>
<evidence type="ECO:0000313" key="5">
    <source>
        <dbReference type="Proteomes" id="UP000295511"/>
    </source>
</evidence>
<dbReference type="Proteomes" id="UP000295511">
    <property type="component" value="Unassembled WGS sequence"/>
</dbReference>
<dbReference type="PANTHER" id="PTHR30008">
    <property type="entry name" value="EXODEOXYRIBONUCLEASE 7 LARGE SUBUNIT"/>
    <property type="match status" value="1"/>
</dbReference>
<feature type="domain" description="Exonuclease VII large subunit C-terminal" evidence="3">
    <location>
        <begin position="195"/>
        <end position="333"/>
    </location>
</feature>
<gene>
    <name evidence="4" type="ORF">E1809_12535</name>
</gene>
<evidence type="ECO:0000256" key="1">
    <source>
        <dbReference type="SAM" id="MobiDB-lite"/>
    </source>
</evidence>
<dbReference type="GO" id="GO:0009318">
    <property type="term" value="C:exodeoxyribonuclease VII complex"/>
    <property type="evidence" value="ECO:0007669"/>
    <property type="project" value="InterPro"/>
</dbReference>
<keyword evidence="2" id="KW-1133">Transmembrane helix</keyword>
<feature type="compositionally biased region" description="Polar residues" evidence="1">
    <location>
        <begin position="343"/>
        <end position="356"/>
    </location>
</feature>
<keyword evidence="2" id="KW-0812">Transmembrane</keyword>
<dbReference type="GO" id="GO:0006308">
    <property type="term" value="P:DNA catabolic process"/>
    <property type="evidence" value="ECO:0007669"/>
    <property type="project" value="InterPro"/>
</dbReference>
<dbReference type="Pfam" id="PF02601">
    <property type="entry name" value="Exonuc_VII_L"/>
    <property type="match status" value="1"/>
</dbReference>
<dbReference type="PANTHER" id="PTHR30008:SF0">
    <property type="entry name" value="EXODEOXYRIBONUCLEASE 7 LARGE SUBUNIT"/>
    <property type="match status" value="1"/>
</dbReference>
<dbReference type="GO" id="GO:0008855">
    <property type="term" value="F:exodeoxyribonuclease VII activity"/>
    <property type="evidence" value="ECO:0007669"/>
    <property type="project" value="InterPro"/>
</dbReference>
<dbReference type="AlphaFoldDB" id="A0A4R5KII5"/>
<accession>A0A4R5KII5</accession>
<evidence type="ECO:0000313" key="4">
    <source>
        <dbReference type="EMBL" id="TDF95329.1"/>
    </source>
</evidence>
<protein>
    <recommendedName>
        <fullName evidence="3">Exonuclease VII large subunit C-terminal domain-containing protein</fullName>
    </recommendedName>
</protein>
<proteinExistence type="predicted"/>
<evidence type="ECO:0000256" key="2">
    <source>
        <dbReference type="SAM" id="Phobius"/>
    </source>
</evidence>
<dbReference type="OrthoDB" id="4964988at2"/>
<feature type="region of interest" description="Disordered" evidence="1">
    <location>
        <begin position="336"/>
        <end position="373"/>
    </location>
</feature>
<name>A0A4R5KII5_9MICC</name>
<comment type="caution">
    <text evidence="4">The sequence shown here is derived from an EMBL/GenBank/DDBJ whole genome shotgun (WGS) entry which is preliminary data.</text>
</comment>
<keyword evidence="5" id="KW-1185">Reference proteome</keyword>